<dbReference type="Proteomes" id="UP000318878">
    <property type="component" value="Unassembled WGS sequence"/>
</dbReference>
<dbReference type="EMBL" id="SJPF01000007">
    <property type="protein sequence ID" value="TWT29640.1"/>
    <property type="molecule type" value="Genomic_DNA"/>
</dbReference>
<evidence type="ECO:0000313" key="1">
    <source>
        <dbReference type="EMBL" id="TWT29640.1"/>
    </source>
</evidence>
<reference evidence="1 2" key="1">
    <citation type="submission" date="2019-02" db="EMBL/GenBank/DDBJ databases">
        <title>Deep-cultivation of Planctomycetes and their phenomic and genomic characterization uncovers novel biology.</title>
        <authorList>
            <person name="Wiegand S."/>
            <person name="Jogler M."/>
            <person name="Boedeker C."/>
            <person name="Pinto D."/>
            <person name="Vollmers J."/>
            <person name="Rivas-Marin E."/>
            <person name="Kohn T."/>
            <person name="Peeters S.H."/>
            <person name="Heuer A."/>
            <person name="Rast P."/>
            <person name="Oberbeckmann S."/>
            <person name="Bunk B."/>
            <person name="Jeske O."/>
            <person name="Meyerdierks A."/>
            <person name="Storesund J.E."/>
            <person name="Kallscheuer N."/>
            <person name="Luecker S."/>
            <person name="Lage O.M."/>
            <person name="Pohl T."/>
            <person name="Merkel B.J."/>
            <person name="Hornburger P."/>
            <person name="Mueller R.-W."/>
            <person name="Bruemmer F."/>
            <person name="Labrenz M."/>
            <person name="Spormann A.M."/>
            <person name="Op Den Camp H."/>
            <person name="Overmann J."/>
            <person name="Amann R."/>
            <person name="Jetten M.S.M."/>
            <person name="Mascher T."/>
            <person name="Medema M.H."/>
            <person name="Devos D.P."/>
            <person name="Kaster A.-K."/>
            <person name="Ovreas L."/>
            <person name="Rohde M."/>
            <person name="Galperin M.Y."/>
            <person name="Jogler C."/>
        </authorList>
    </citation>
    <scope>NUCLEOTIDE SEQUENCE [LARGE SCALE GENOMIC DNA]</scope>
    <source>
        <strain evidence="1 2">Enr8</strain>
    </source>
</reference>
<accession>A0A5C5UVL0</accession>
<sequence length="97" mass="10938">MRERNVDAPILVGARGSSIDFTPFLHNICNLQSNCETKDLLNPRGPALFRNHPAWPPARPPSLGWSNRKFAPPSPIGLTKCLQLLWRSLQPCRVLIR</sequence>
<comment type="caution">
    <text evidence="1">The sequence shown here is derived from an EMBL/GenBank/DDBJ whole genome shotgun (WGS) entry which is preliminary data.</text>
</comment>
<name>A0A5C5UVL0_9BACT</name>
<keyword evidence="2" id="KW-1185">Reference proteome</keyword>
<proteinExistence type="predicted"/>
<dbReference type="AlphaFoldDB" id="A0A5C5UVL0"/>
<protein>
    <submittedName>
        <fullName evidence="1">Uncharacterized protein</fullName>
    </submittedName>
</protein>
<gene>
    <name evidence="1" type="ORF">Enr8_48280</name>
</gene>
<organism evidence="1 2">
    <name type="scientific">Blastopirellula retiformator</name>
    <dbReference type="NCBI Taxonomy" id="2527970"/>
    <lineage>
        <taxon>Bacteria</taxon>
        <taxon>Pseudomonadati</taxon>
        <taxon>Planctomycetota</taxon>
        <taxon>Planctomycetia</taxon>
        <taxon>Pirellulales</taxon>
        <taxon>Pirellulaceae</taxon>
        <taxon>Blastopirellula</taxon>
    </lineage>
</organism>
<evidence type="ECO:0000313" key="2">
    <source>
        <dbReference type="Proteomes" id="UP000318878"/>
    </source>
</evidence>